<gene>
    <name evidence="9" type="ORF">M406DRAFT_18749</name>
</gene>
<dbReference type="SUPFAM" id="SSF47571">
    <property type="entry name" value="Cloroperoxidase"/>
    <property type="match status" value="1"/>
</dbReference>
<dbReference type="Pfam" id="PF01328">
    <property type="entry name" value="Peroxidase_2"/>
    <property type="match status" value="1"/>
</dbReference>
<dbReference type="InterPro" id="IPR036851">
    <property type="entry name" value="Chloroperoxidase-like_sf"/>
</dbReference>
<evidence type="ECO:0000256" key="2">
    <source>
        <dbReference type="ARBA" id="ARBA00022559"/>
    </source>
</evidence>
<keyword evidence="3" id="KW-0349">Heme</keyword>
<keyword evidence="10" id="KW-1185">Reference proteome</keyword>
<evidence type="ECO:0000259" key="8">
    <source>
        <dbReference type="PROSITE" id="PS51405"/>
    </source>
</evidence>
<comment type="caution">
    <text evidence="9">The sequence shown here is derived from an EMBL/GenBank/DDBJ whole genome shotgun (WGS) entry which is preliminary data.</text>
</comment>
<keyword evidence="5" id="KW-0560">Oxidoreductase</keyword>
<dbReference type="EMBL" id="MU032347">
    <property type="protein sequence ID" value="KAF3766141.1"/>
    <property type="molecule type" value="Genomic_DNA"/>
</dbReference>
<dbReference type="Proteomes" id="UP000803844">
    <property type="component" value="Unassembled WGS sequence"/>
</dbReference>
<evidence type="ECO:0000313" key="10">
    <source>
        <dbReference type="Proteomes" id="UP000803844"/>
    </source>
</evidence>
<dbReference type="PANTHER" id="PTHR33577:SF7">
    <property type="entry name" value="HEME HALOPEROXIDASE FAMILY PROFILE DOMAIN-CONTAINING PROTEIN"/>
    <property type="match status" value="1"/>
</dbReference>
<dbReference type="GeneID" id="63832558"/>
<dbReference type="GO" id="GO:0046872">
    <property type="term" value="F:metal ion binding"/>
    <property type="evidence" value="ECO:0007669"/>
    <property type="project" value="UniProtKB-KW"/>
</dbReference>
<dbReference type="InterPro" id="IPR000028">
    <property type="entry name" value="Chloroperoxidase"/>
</dbReference>
<dbReference type="Gene3D" id="1.10.489.10">
    <property type="entry name" value="Chloroperoxidase-like"/>
    <property type="match status" value="1"/>
</dbReference>
<comment type="cofactor">
    <cofactor evidence="1">
        <name>heme b</name>
        <dbReference type="ChEBI" id="CHEBI:60344"/>
    </cofactor>
</comment>
<reference evidence="9" key="1">
    <citation type="journal article" date="2020" name="Phytopathology">
        <title>Genome sequence of the chestnut blight fungus Cryphonectria parasitica EP155: A fundamental resource for an archetypical invasive plant pathogen.</title>
        <authorList>
            <person name="Crouch J.A."/>
            <person name="Dawe A."/>
            <person name="Aerts A."/>
            <person name="Barry K."/>
            <person name="Churchill A.C.L."/>
            <person name="Grimwood J."/>
            <person name="Hillman B."/>
            <person name="Milgroom M.G."/>
            <person name="Pangilinan J."/>
            <person name="Smith M."/>
            <person name="Salamov A."/>
            <person name="Schmutz J."/>
            <person name="Yadav J."/>
            <person name="Grigoriev I.V."/>
            <person name="Nuss D."/>
        </authorList>
    </citation>
    <scope>NUCLEOTIDE SEQUENCE</scope>
    <source>
        <strain evidence="9">EP155</strain>
    </source>
</reference>
<evidence type="ECO:0000256" key="3">
    <source>
        <dbReference type="ARBA" id="ARBA00022617"/>
    </source>
</evidence>
<sequence>WQAPGPDDARGPCPGLNTLANHGLLPHSGKNITQADLSYAMKVGVNQDETISVPLFEVAATTNPAGWGNTFFDLHTLGTHNIVEHDASLRHDAYFGNQDIFNSTVFQRTLAEWTDDVITINSSAAARARAIRNSNATNPEFGLSSLAQGFSTGESIAFILVFGNVTTGVVETAPVVYWFGKSRLVSSL</sequence>
<dbReference type="RefSeq" id="XP_040777102.1">
    <property type="nucleotide sequence ID" value="XM_040915429.1"/>
</dbReference>
<feature type="non-terminal residue" evidence="9">
    <location>
        <position position="1"/>
    </location>
</feature>
<evidence type="ECO:0000256" key="5">
    <source>
        <dbReference type="ARBA" id="ARBA00023002"/>
    </source>
</evidence>
<name>A0A9P4Y3V3_CRYP1</name>
<dbReference type="AlphaFoldDB" id="A0A9P4Y3V3"/>
<comment type="similarity">
    <text evidence="7">Belongs to the chloroperoxidase family.</text>
</comment>
<feature type="non-terminal residue" evidence="9">
    <location>
        <position position="188"/>
    </location>
</feature>
<protein>
    <recommendedName>
        <fullName evidence="8">Heme haloperoxidase family profile domain-containing protein</fullName>
    </recommendedName>
</protein>
<dbReference type="PANTHER" id="PTHR33577">
    <property type="entry name" value="STERIGMATOCYSTIN BIOSYNTHESIS PEROXIDASE STCC-RELATED"/>
    <property type="match status" value="1"/>
</dbReference>
<evidence type="ECO:0000256" key="1">
    <source>
        <dbReference type="ARBA" id="ARBA00001970"/>
    </source>
</evidence>
<evidence type="ECO:0000256" key="4">
    <source>
        <dbReference type="ARBA" id="ARBA00022723"/>
    </source>
</evidence>
<evidence type="ECO:0000256" key="6">
    <source>
        <dbReference type="ARBA" id="ARBA00023004"/>
    </source>
</evidence>
<organism evidence="9 10">
    <name type="scientific">Cryphonectria parasitica (strain ATCC 38755 / EP155)</name>
    <dbReference type="NCBI Taxonomy" id="660469"/>
    <lineage>
        <taxon>Eukaryota</taxon>
        <taxon>Fungi</taxon>
        <taxon>Dikarya</taxon>
        <taxon>Ascomycota</taxon>
        <taxon>Pezizomycotina</taxon>
        <taxon>Sordariomycetes</taxon>
        <taxon>Sordariomycetidae</taxon>
        <taxon>Diaporthales</taxon>
        <taxon>Cryphonectriaceae</taxon>
        <taxon>Cryphonectria-Endothia species complex</taxon>
        <taxon>Cryphonectria</taxon>
    </lineage>
</organism>
<keyword evidence="2" id="KW-0575">Peroxidase</keyword>
<dbReference type="OrthoDB" id="407298at2759"/>
<keyword evidence="6" id="KW-0408">Iron</keyword>
<feature type="domain" description="Heme haloperoxidase family profile" evidence="8">
    <location>
        <begin position="1"/>
        <end position="188"/>
    </location>
</feature>
<evidence type="ECO:0000313" key="9">
    <source>
        <dbReference type="EMBL" id="KAF3766141.1"/>
    </source>
</evidence>
<evidence type="ECO:0000256" key="7">
    <source>
        <dbReference type="ARBA" id="ARBA00025795"/>
    </source>
</evidence>
<dbReference type="PROSITE" id="PS51405">
    <property type="entry name" value="HEME_HALOPEROXIDASE"/>
    <property type="match status" value="1"/>
</dbReference>
<proteinExistence type="inferred from homology"/>
<keyword evidence="4" id="KW-0479">Metal-binding</keyword>
<accession>A0A9P4Y3V3</accession>
<dbReference type="GO" id="GO:0004601">
    <property type="term" value="F:peroxidase activity"/>
    <property type="evidence" value="ECO:0007669"/>
    <property type="project" value="UniProtKB-KW"/>
</dbReference>